<protein>
    <recommendedName>
        <fullName evidence="1">SMEK domain-containing protein</fullName>
    </recommendedName>
</protein>
<proteinExistence type="predicted"/>
<dbReference type="Proteomes" id="UP000054513">
    <property type="component" value="Unassembled WGS sequence"/>
</dbReference>
<feature type="domain" description="SMEK" evidence="1">
    <location>
        <begin position="42"/>
        <end position="177"/>
    </location>
</feature>
<name>A0AAW3M736_PSESS</name>
<dbReference type="Pfam" id="PF21941">
    <property type="entry name" value="SMEK_N"/>
    <property type="match status" value="1"/>
</dbReference>
<accession>A0AAW3M736</accession>
<evidence type="ECO:0000259" key="1">
    <source>
        <dbReference type="Pfam" id="PF21941"/>
    </source>
</evidence>
<comment type="caution">
    <text evidence="2">The sequence shown here is derived from an EMBL/GenBank/DDBJ whole genome shotgun (WGS) entry which is preliminary data.</text>
</comment>
<dbReference type="EMBL" id="LKCI01000001">
    <property type="protein sequence ID" value="KTC62398.1"/>
    <property type="molecule type" value="Genomic_DNA"/>
</dbReference>
<evidence type="ECO:0000313" key="2">
    <source>
        <dbReference type="EMBL" id="KTC62398.1"/>
    </source>
</evidence>
<organism evidence="2 3">
    <name type="scientific">Pseudomonas savastanoi</name>
    <name type="common">Pseudomonas syringae pv. savastanoi</name>
    <dbReference type="NCBI Taxonomy" id="29438"/>
    <lineage>
        <taxon>Bacteria</taxon>
        <taxon>Pseudomonadati</taxon>
        <taxon>Pseudomonadota</taxon>
        <taxon>Gammaproteobacteria</taxon>
        <taxon>Pseudomonadales</taxon>
        <taxon>Pseudomonadaceae</taxon>
        <taxon>Pseudomonas</taxon>
    </lineage>
</organism>
<gene>
    <name evidence="2" type="ORF">AO287_26400</name>
</gene>
<dbReference type="NCBIfam" id="NF033859">
    <property type="entry name" value="SMEK_N"/>
    <property type="match status" value="1"/>
</dbReference>
<sequence>MEAFLCLLVALCLCCEAVYPSRLIKAVWGQGMSTRTEKMLEEIRRRFALISADIEMDNKSSLFDRNSHMERYFKQVLNAVYETNLVSTNLGISNYPAIDLKDAVGRIAYQVTATNTKQKITNTIKTFFEHELEKEIDTLNFLILRNIQGPKISSGTQGNVDWEVITISDLSRIIADIDDEKHIAEIHQIVMVEYIVETLGTVGVRTGAPYNLTTIQRLLDQIGFDPKSEFNEIGTFEKEIESFVKELADLTTEQRTVLYELLLRCKTVPHDHKTVYISSKLVSVQFTEQENLVIGSLIDLDLIRVDQEFTADRYDSEKVALLLRYPSDVEVNIFAELKKFAGNDPDLLQKMIISLNFKCLTL</sequence>
<dbReference type="InterPro" id="IPR047740">
    <property type="entry name" value="SMEK_dom"/>
</dbReference>
<evidence type="ECO:0000313" key="3">
    <source>
        <dbReference type="Proteomes" id="UP000054513"/>
    </source>
</evidence>
<dbReference type="AlphaFoldDB" id="A0AAW3M736"/>
<reference evidence="2 3" key="1">
    <citation type="submission" date="2015-09" db="EMBL/GenBank/DDBJ databases">
        <title>Genome sequence of ICMP 19499.</title>
        <authorList>
            <person name="Visnovsky S.B."/>
            <person name="Lu A."/>
            <person name="Panda P."/>
            <person name="Pitman A.R."/>
        </authorList>
    </citation>
    <scope>NUCLEOTIDE SEQUENCE [LARGE SCALE GENOMIC DNA]</scope>
    <source>
        <strain evidence="2 3">ICMP 19499</strain>
    </source>
</reference>